<dbReference type="InterPro" id="IPR009057">
    <property type="entry name" value="Homeodomain-like_sf"/>
</dbReference>
<keyword evidence="12" id="KW-0804">Transcription</keyword>
<dbReference type="SUPFAM" id="SSF52172">
    <property type="entry name" value="CheY-like"/>
    <property type="match status" value="1"/>
</dbReference>
<evidence type="ECO:0000256" key="5">
    <source>
        <dbReference type="ARBA" id="ARBA00022553"/>
    </source>
</evidence>
<dbReference type="InterPro" id="IPR058031">
    <property type="entry name" value="AAA_lid_NorR"/>
</dbReference>
<feature type="modified residue" description="4-aspartylphosphate" evidence="16">
    <location>
        <position position="52"/>
    </location>
</feature>
<dbReference type="GO" id="GO:0006355">
    <property type="term" value="P:regulation of DNA-templated transcription"/>
    <property type="evidence" value="ECO:0007669"/>
    <property type="project" value="InterPro"/>
</dbReference>
<keyword evidence="10" id="KW-0238">DNA-binding</keyword>
<dbReference type="SMART" id="SM00382">
    <property type="entry name" value="AAA"/>
    <property type="match status" value="1"/>
</dbReference>
<dbReference type="InterPro" id="IPR025944">
    <property type="entry name" value="Sigma_54_int_dom_CS"/>
</dbReference>
<evidence type="ECO:0000256" key="12">
    <source>
        <dbReference type="ARBA" id="ARBA00023163"/>
    </source>
</evidence>
<evidence type="ECO:0000259" key="17">
    <source>
        <dbReference type="PROSITE" id="PS50045"/>
    </source>
</evidence>
<dbReference type="FunFam" id="3.40.50.300:FF:000006">
    <property type="entry name" value="DNA-binding transcriptional regulator NtrC"/>
    <property type="match status" value="1"/>
</dbReference>
<evidence type="ECO:0000256" key="14">
    <source>
        <dbReference type="ARBA" id="ARBA00029881"/>
    </source>
</evidence>
<name>A0A1F6D3N3_HANXR</name>
<dbReference type="GO" id="GO:0005524">
    <property type="term" value="F:ATP binding"/>
    <property type="evidence" value="ECO:0007669"/>
    <property type="project" value="UniProtKB-KW"/>
</dbReference>
<evidence type="ECO:0000256" key="9">
    <source>
        <dbReference type="ARBA" id="ARBA00023015"/>
    </source>
</evidence>
<keyword evidence="3" id="KW-0963">Cytoplasm</keyword>
<comment type="subcellular location">
    <subcellularLocation>
        <location evidence="1">Cytoplasm</location>
    </subcellularLocation>
</comment>
<evidence type="ECO:0000256" key="4">
    <source>
        <dbReference type="ARBA" id="ARBA00022491"/>
    </source>
</evidence>
<dbReference type="Pfam" id="PF02954">
    <property type="entry name" value="HTH_8"/>
    <property type="match status" value="1"/>
</dbReference>
<evidence type="ECO:0000256" key="6">
    <source>
        <dbReference type="ARBA" id="ARBA00022741"/>
    </source>
</evidence>
<dbReference type="Proteomes" id="UP000178606">
    <property type="component" value="Unassembled WGS sequence"/>
</dbReference>
<dbReference type="Gene3D" id="1.10.10.60">
    <property type="entry name" value="Homeodomain-like"/>
    <property type="match status" value="1"/>
</dbReference>
<dbReference type="PROSITE" id="PS00675">
    <property type="entry name" value="SIGMA54_INTERACT_1"/>
    <property type="match status" value="1"/>
</dbReference>
<reference evidence="19 20" key="1">
    <citation type="journal article" date="2016" name="Nat. Commun.">
        <title>Thousands of microbial genomes shed light on interconnected biogeochemical processes in an aquifer system.</title>
        <authorList>
            <person name="Anantharaman K."/>
            <person name="Brown C.T."/>
            <person name="Hug L.A."/>
            <person name="Sharon I."/>
            <person name="Castelle C.J."/>
            <person name="Probst A.J."/>
            <person name="Thomas B.C."/>
            <person name="Singh A."/>
            <person name="Wilkins M.J."/>
            <person name="Karaoz U."/>
            <person name="Brodie E.L."/>
            <person name="Williams K.H."/>
            <person name="Hubbard S.S."/>
            <person name="Banfield J.F."/>
        </authorList>
    </citation>
    <scope>NUCLEOTIDE SEQUENCE [LARGE SCALE GENOMIC DNA]</scope>
    <source>
        <strain evidence="20">RIFCSPLOWO2_12_FULL_64_10</strain>
    </source>
</reference>
<evidence type="ECO:0000256" key="8">
    <source>
        <dbReference type="ARBA" id="ARBA00023012"/>
    </source>
</evidence>
<evidence type="ECO:0000256" key="3">
    <source>
        <dbReference type="ARBA" id="ARBA00022490"/>
    </source>
</evidence>
<dbReference type="InterPro" id="IPR001789">
    <property type="entry name" value="Sig_transdc_resp-reg_receiver"/>
</dbReference>
<evidence type="ECO:0000256" key="16">
    <source>
        <dbReference type="PROSITE-ProRule" id="PRU00169"/>
    </source>
</evidence>
<evidence type="ECO:0000256" key="2">
    <source>
        <dbReference type="ARBA" id="ARBA00019059"/>
    </source>
</evidence>
<dbReference type="SMART" id="SM00448">
    <property type="entry name" value="REC"/>
    <property type="match status" value="1"/>
</dbReference>
<evidence type="ECO:0000256" key="15">
    <source>
        <dbReference type="ARBA" id="ARBA00031910"/>
    </source>
</evidence>
<feature type="domain" description="Response regulatory" evidence="18">
    <location>
        <begin position="3"/>
        <end position="117"/>
    </location>
</feature>
<evidence type="ECO:0000313" key="19">
    <source>
        <dbReference type="EMBL" id="OGG56053.1"/>
    </source>
</evidence>
<dbReference type="SUPFAM" id="SSF52540">
    <property type="entry name" value="P-loop containing nucleoside triphosphate hydrolases"/>
    <property type="match status" value="1"/>
</dbReference>
<protein>
    <recommendedName>
        <fullName evidence="2">DNA-binding transcriptional regulator NtrC</fullName>
    </recommendedName>
    <alternativeName>
        <fullName evidence="14">Nitrogen regulation protein NR(I)</fullName>
    </alternativeName>
    <alternativeName>
        <fullName evidence="15">Nitrogen regulator I</fullName>
    </alternativeName>
</protein>
<dbReference type="InterPro" id="IPR025662">
    <property type="entry name" value="Sigma_54_int_dom_ATP-bd_1"/>
</dbReference>
<dbReference type="AlphaFoldDB" id="A0A1F6D3N3"/>
<keyword evidence="7" id="KW-0067">ATP-binding</keyword>
<evidence type="ECO:0000256" key="13">
    <source>
        <dbReference type="ARBA" id="ARBA00023231"/>
    </source>
</evidence>
<dbReference type="Pfam" id="PF00158">
    <property type="entry name" value="Sigma54_activat"/>
    <property type="match status" value="1"/>
</dbReference>
<dbReference type="Gene3D" id="3.40.50.300">
    <property type="entry name" value="P-loop containing nucleotide triphosphate hydrolases"/>
    <property type="match status" value="1"/>
</dbReference>
<evidence type="ECO:0000256" key="11">
    <source>
        <dbReference type="ARBA" id="ARBA00023159"/>
    </source>
</evidence>
<dbReference type="InterPro" id="IPR025943">
    <property type="entry name" value="Sigma_54_int_dom_ATP-bd_2"/>
</dbReference>
<dbReference type="PROSITE" id="PS50045">
    <property type="entry name" value="SIGMA54_INTERACT_4"/>
    <property type="match status" value="1"/>
</dbReference>
<keyword evidence="11" id="KW-0010">Activator</keyword>
<dbReference type="PROSITE" id="PS00688">
    <property type="entry name" value="SIGMA54_INTERACT_3"/>
    <property type="match status" value="1"/>
</dbReference>
<keyword evidence="9" id="KW-0805">Transcription regulation</keyword>
<dbReference type="Pfam" id="PF00072">
    <property type="entry name" value="Response_reg"/>
    <property type="match status" value="1"/>
</dbReference>
<dbReference type="PROSITE" id="PS50110">
    <property type="entry name" value="RESPONSE_REGULATORY"/>
    <property type="match status" value="1"/>
</dbReference>
<dbReference type="InterPro" id="IPR027417">
    <property type="entry name" value="P-loop_NTPase"/>
</dbReference>
<comment type="caution">
    <text evidence="19">The sequence shown here is derived from an EMBL/GenBank/DDBJ whole genome shotgun (WGS) entry which is preliminary data.</text>
</comment>
<keyword evidence="8" id="KW-0902">Two-component regulatory system</keyword>
<dbReference type="PANTHER" id="PTHR32071">
    <property type="entry name" value="TRANSCRIPTIONAL REGULATORY PROTEIN"/>
    <property type="match status" value="1"/>
</dbReference>
<accession>A0A1F6D3N3</accession>
<organism evidence="19 20">
    <name type="scientific">Handelsmanbacteria sp. (strain RIFCSPLOWO2_12_FULL_64_10)</name>
    <dbReference type="NCBI Taxonomy" id="1817868"/>
    <lineage>
        <taxon>Bacteria</taxon>
        <taxon>Candidatus Handelsmaniibacteriota</taxon>
    </lineage>
</organism>
<keyword evidence="5 16" id="KW-0597">Phosphoprotein</keyword>
<dbReference type="Gene3D" id="3.40.50.2300">
    <property type="match status" value="1"/>
</dbReference>
<dbReference type="PRINTS" id="PR01590">
    <property type="entry name" value="HTHFIS"/>
</dbReference>
<dbReference type="SUPFAM" id="SSF46689">
    <property type="entry name" value="Homeodomain-like"/>
    <property type="match status" value="1"/>
</dbReference>
<sequence>MSKILVVDDESNVLASFEKMLAGQGHEVVTARRAEAALTLLEAERPELLIMDIRLPGLNGLEAFRRIRSSHPRLPVIIMTGYGTTESAIEATKLGAFDYQVKPFEPDDLLRVIDRALEGVRLMQRQVEIDPGTPPASGDALIGQSAGMQEVYKAIGRVAQTDATVLIRGETGTGKELVARAIYQHSLRSAAPLLMVNCVAIPETLLESELFGYEKGAFTGAASRRIGKFEQADGGTILLDEIGDIPLGIQAKILRVLQERSFERIGGNDTIRADVRVLAATNRNLERAISEGKFREDLYHRLNVVTISIPPLRERREDIPRLADYFLERFAGQLKIDRPPLSGDALEALRMHPWPGNVRELEHCIHRAMIFTRGYPIQADDVRRALERPAEGLAGSPAPEEDALRDLVQAYLKTHSGASIHGQFLEMADRLLVAEALRLTGGNQTHAARLLGLTRPTLQAKMQKYGIRRETHIREG</sequence>
<evidence type="ECO:0000259" key="18">
    <source>
        <dbReference type="PROSITE" id="PS50110"/>
    </source>
</evidence>
<dbReference type="InterPro" id="IPR002197">
    <property type="entry name" value="HTH_Fis"/>
</dbReference>
<gene>
    <name evidence="19" type="ORF">A3F84_12595</name>
</gene>
<evidence type="ECO:0000256" key="1">
    <source>
        <dbReference type="ARBA" id="ARBA00004496"/>
    </source>
</evidence>
<dbReference type="EMBL" id="MFKF01000050">
    <property type="protein sequence ID" value="OGG56053.1"/>
    <property type="molecule type" value="Genomic_DNA"/>
</dbReference>
<evidence type="ECO:0000313" key="20">
    <source>
        <dbReference type="Proteomes" id="UP000178606"/>
    </source>
</evidence>
<dbReference type="InterPro" id="IPR011006">
    <property type="entry name" value="CheY-like_superfamily"/>
</dbReference>
<dbReference type="GO" id="GO:0005737">
    <property type="term" value="C:cytoplasm"/>
    <property type="evidence" value="ECO:0007669"/>
    <property type="project" value="UniProtKB-SubCell"/>
</dbReference>
<keyword evidence="13" id="KW-0535">Nitrogen fixation</keyword>
<feature type="domain" description="Sigma-54 factor interaction" evidence="17">
    <location>
        <begin position="141"/>
        <end position="370"/>
    </location>
</feature>
<dbReference type="PANTHER" id="PTHR32071:SF95">
    <property type="entry name" value="DNA-BINDING TRANSCRIPTIONAL REGULATOR NTRC"/>
    <property type="match status" value="1"/>
</dbReference>
<dbReference type="InterPro" id="IPR003593">
    <property type="entry name" value="AAA+_ATPase"/>
</dbReference>
<dbReference type="Gene3D" id="1.10.8.60">
    <property type="match status" value="1"/>
</dbReference>
<keyword evidence="4" id="KW-0678">Repressor</keyword>
<evidence type="ECO:0000256" key="10">
    <source>
        <dbReference type="ARBA" id="ARBA00023125"/>
    </source>
</evidence>
<dbReference type="GO" id="GO:0043565">
    <property type="term" value="F:sequence-specific DNA binding"/>
    <property type="evidence" value="ECO:0007669"/>
    <property type="project" value="InterPro"/>
</dbReference>
<dbReference type="Pfam" id="PF25601">
    <property type="entry name" value="AAA_lid_14"/>
    <property type="match status" value="1"/>
</dbReference>
<dbReference type="InterPro" id="IPR002078">
    <property type="entry name" value="Sigma_54_int"/>
</dbReference>
<proteinExistence type="predicted"/>
<dbReference type="GO" id="GO:0000160">
    <property type="term" value="P:phosphorelay signal transduction system"/>
    <property type="evidence" value="ECO:0007669"/>
    <property type="project" value="UniProtKB-KW"/>
</dbReference>
<keyword evidence="6" id="KW-0547">Nucleotide-binding</keyword>
<dbReference type="PROSITE" id="PS00676">
    <property type="entry name" value="SIGMA54_INTERACT_2"/>
    <property type="match status" value="1"/>
</dbReference>
<dbReference type="CDD" id="cd00009">
    <property type="entry name" value="AAA"/>
    <property type="match status" value="1"/>
</dbReference>
<evidence type="ECO:0000256" key="7">
    <source>
        <dbReference type="ARBA" id="ARBA00022840"/>
    </source>
</evidence>
<dbReference type="FunFam" id="3.40.50.2300:FF:000018">
    <property type="entry name" value="DNA-binding transcriptional regulator NtrC"/>
    <property type="match status" value="1"/>
</dbReference>